<sequence>MPTSKCPPLHEESPSEGKRFLWGGPTVPPFFVGGKRPVGIPDINRGTEIQQGAPPSFVSLFDPTTNTPFYSAYKVLPVQAKDIDKNSRPRNQKWRNPPDRLEDNQSIKQIQKPGVNRALLQNTQSH</sequence>
<reference evidence="2 3" key="1">
    <citation type="journal article" date="2018" name="Sci. Rep.">
        <title>Comparative analysis of the Pocillopora damicornis genome highlights role of immune system in coral evolution.</title>
        <authorList>
            <person name="Cunning R."/>
            <person name="Bay R.A."/>
            <person name="Gillette P."/>
            <person name="Baker A.C."/>
            <person name="Traylor-Knowles N."/>
        </authorList>
    </citation>
    <scope>NUCLEOTIDE SEQUENCE [LARGE SCALE GENOMIC DNA]</scope>
    <source>
        <strain evidence="2">RSMAS</strain>
        <tissue evidence="2">Whole animal</tissue>
    </source>
</reference>
<dbReference type="OrthoDB" id="5955262at2759"/>
<feature type="region of interest" description="Disordered" evidence="1">
    <location>
        <begin position="1"/>
        <end position="22"/>
    </location>
</feature>
<organism evidence="2 3">
    <name type="scientific">Pocillopora damicornis</name>
    <name type="common">Cauliflower coral</name>
    <name type="synonym">Millepora damicornis</name>
    <dbReference type="NCBI Taxonomy" id="46731"/>
    <lineage>
        <taxon>Eukaryota</taxon>
        <taxon>Metazoa</taxon>
        <taxon>Cnidaria</taxon>
        <taxon>Anthozoa</taxon>
        <taxon>Hexacorallia</taxon>
        <taxon>Scleractinia</taxon>
        <taxon>Astrocoeniina</taxon>
        <taxon>Pocilloporidae</taxon>
        <taxon>Pocillopora</taxon>
    </lineage>
</organism>
<comment type="caution">
    <text evidence="2">The sequence shown here is derived from an EMBL/GenBank/DDBJ whole genome shotgun (WGS) entry which is preliminary data.</text>
</comment>
<feature type="compositionally biased region" description="Basic and acidic residues" evidence="1">
    <location>
        <begin position="96"/>
        <end position="105"/>
    </location>
</feature>
<proteinExistence type="predicted"/>
<name>A0A3M6UVD1_POCDA</name>
<feature type="compositionally biased region" description="Basic and acidic residues" evidence="1">
    <location>
        <begin position="8"/>
        <end position="19"/>
    </location>
</feature>
<feature type="region of interest" description="Disordered" evidence="1">
    <location>
        <begin position="81"/>
        <end position="126"/>
    </location>
</feature>
<dbReference type="AlphaFoldDB" id="A0A3M6UVD1"/>
<keyword evidence="3" id="KW-1185">Reference proteome</keyword>
<protein>
    <submittedName>
        <fullName evidence="2">Uncharacterized protein</fullName>
    </submittedName>
</protein>
<evidence type="ECO:0000313" key="2">
    <source>
        <dbReference type="EMBL" id="RMX57621.1"/>
    </source>
</evidence>
<dbReference type="EMBL" id="RCHS01000628">
    <property type="protein sequence ID" value="RMX57621.1"/>
    <property type="molecule type" value="Genomic_DNA"/>
</dbReference>
<evidence type="ECO:0000313" key="3">
    <source>
        <dbReference type="Proteomes" id="UP000275408"/>
    </source>
</evidence>
<accession>A0A3M6UVD1</accession>
<evidence type="ECO:0000256" key="1">
    <source>
        <dbReference type="SAM" id="MobiDB-lite"/>
    </source>
</evidence>
<dbReference type="Proteomes" id="UP000275408">
    <property type="component" value="Unassembled WGS sequence"/>
</dbReference>
<gene>
    <name evidence="2" type="ORF">pdam_00015723</name>
</gene>